<reference evidence="2" key="1">
    <citation type="submission" date="2018-05" db="EMBL/GenBank/DDBJ databases">
        <title>Draft genome of Mucuna pruriens seed.</title>
        <authorList>
            <person name="Nnadi N.E."/>
            <person name="Vos R."/>
            <person name="Hasami M.H."/>
            <person name="Devisetty U.K."/>
            <person name="Aguiy J.C."/>
        </authorList>
    </citation>
    <scope>NUCLEOTIDE SEQUENCE [LARGE SCALE GENOMIC DNA]</scope>
    <source>
        <strain evidence="2">JCA_2017</strain>
    </source>
</reference>
<evidence type="ECO:0000313" key="3">
    <source>
        <dbReference type="Proteomes" id="UP000257109"/>
    </source>
</evidence>
<dbReference type="AlphaFoldDB" id="A0A371IFP0"/>
<feature type="non-terminal residue" evidence="2">
    <location>
        <position position="1"/>
    </location>
</feature>
<name>A0A371IFP0_MUCPR</name>
<dbReference type="EMBL" id="QJKJ01000181">
    <property type="protein sequence ID" value="RDY13876.1"/>
    <property type="molecule type" value="Genomic_DNA"/>
</dbReference>
<dbReference type="PANTHER" id="PTHR35046:SF9">
    <property type="entry name" value="RNA-DIRECTED DNA POLYMERASE"/>
    <property type="match status" value="1"/>
</dbReference>
<protein>
    <submittedName>
        <fullName evidence="2">Uncharacterized protein</fullName>
    </submittedName>
</protein>
<evidence type="ECO:0000313" key="2">
    <source>
        <dbReference type="EMBL" id="RDY13876.1"/>
    </source>
</evidence>
<dbReference type="PANTHER" id="PTHR35046">
    <property type="entry name" value="ZINC KNUCKLE (CCHC-TYPE) FAMILY PROTEIN"/>
    <property type="match status" value="1"/>
</dbReference>
<comment type="caution">
    <text evidence="2">The sequence shown here is derived from an EMBL/GenBank/DDBJ whole genome shotgun (WGS) entry which is preliminary data.</text>
</comment>
<feature type="region of interest" description="Disordered" evidence="1">
    <location>
        <begin position="1"/>
        <end position="25"/>
    </location>
</feature>
<accession>A0A371IFP0</accession>
<feature type="compositionally biased region" description="Low complexity" evidence="1">
    <location>
        <begin position="1"/>
        <end position="14"/>
    </location>
</feature>
<keyword evidence="3" id="KW-1185">Reference proteome</keyword>
<proteinExistence type="predicted"/>
<dbReference type="Proteomes" id="UP000257109">
    <property type="component" value="Unassembled WGS sequence"/>
</dbReference>
<organism evidence="2 3">
    <name type="scientific">Mucuna pruriens</name>
    <name type="common">Velvet bean</name>
    <name type="synonym">Dolichos pruriens</name>
    <dbReference type="NCBI Taxonomy" id="157652"/>
    <lineage>
        <taxon>Eukaryota</taxon>
        <taxon>Viridiplantae</taxon>
        <taxon>Streptophyta</taxon>
        <taxon>Embryophyta</taxon>
        <taxon>Tracheophyta</taxon>
        <taxon>Spermatophyta</taxon>
        <taxon>Magnoliopsida</taxon>
        <taxon>eudicotyledons</taxon>
        <taxon>Gunneridae</taxon>
        <taxon>Pentapetalae</taxon>
        <taxon>rosids</taxon>
        <taxon>fabids</taxon>
        <taxon>Fabales</taxon>
        <taxon>Fabaceae</taxon>
        <taxon>Papilionoideae</taxon>
        <taxon>50 kb inversion clade</taxon>
        <taxon>NPAAA clade</taxon>
        <taxon>indigoferoid/millettioid clade</taxon>
        <taxon>Phaseoleae</taxon>
        <taxon>Mucuna</taxon>
    </lineage>
</organism>
<sequence>MNRIASSTYESLSKSESDASYEYSPNEEGDLLVVRRLMNSQPCYKLYSIIIDSGSSVNVASIRLVEKLKLPTLAYPKPHKLQWLNSEGEIVVAN</sequence>
<evidence type="ECO:0000256" key="1">
    <source>
        <dbReference type="SAM" id="MobiDB-lite"/>
    </source>
</evidence>
<gene>
    <name evidence="2" type="ORF">CR513_01144</name>
</gene>